<dbReference type="EMBL" id="CM056743">
    <property type="protein sequence ID" value="KAJ8673151.1"/>
    <property type="molecule type" value="Genomic_DNA"/>
</dbReference>
<proteinExistence type="predicted"/>
<accession>A0ACC2NRD0</accession>
<protein>
    <submittedName>
        <fullName evidence="1">Uncharacterized protein</fullName>
    </submittedName>
</protein>
<reference evidence="1" key="1">
    <citation type="submission" date="2023-04" db="EMBL/GenBank/DDBJ databases">
        <title>A chromosome-level genome assembly of the parasitoid wasp Eretmocerus hayati.</title>
        <authorList>
            <person name="Zhong Y."/>
            <person name="Liu S."/>
            <person name="Liu Y."/>
        </authorList>
    </citation>
    <scope>NUCLEOTIDE SEQUENCE</scope>
    <source>
        <strain evidence="1">ZJU_SS_LIU_2023</strain>
    </source>
</reference>
<dbReference type="Proteomes" id="UP001239111">
    <property type="component" value="Chromosome 3"/>
</dbReference>
<gene>
    <name evidence="1" type="ORF">QAD02_004413</name>
</gene>
<evidence type="ECO:0000313" key="2">
    <source>
        <dbReference type="Proteomes" id="UP001239111"/>
    </source>
</evidence>
<name>A0ACC2NRD0_9HYME</name>
<keyword evidence="2" id="KW-1185">Reference proteome</keyword>
<comment type="caution">
    <text evidence="1">The sequence shown here is derived from an EMBL/GenBank/DDBJ whole genome shotgun (WGS) entry which is preliminary data.</text>
</comment>
<organism evidence="1 2">
    <name type="scientific">Eretmocerus hayati</name>
    <dbReference type="NCBI Taxonomy" id="131215"/>
    <lineage>
        <taxon>Eukaryota</taxon>
        <taxon>Metazoa</taxon>
        <taxon>Ecdysozoa</taxon>
        <taxon>Arthropoda</taxon>
        <taxon>Hexapoda</taxon>
        <taxon>Insecta</taxon>
        <taxon>Pterygota</taxon>
        <taxon>Neoptera</taxon>
        <taxon>Endopterygota</taxon>
        <taxon>Hymenoptera</taxon>
        <taxon>Apocrita</taxon>
        <taxon>Proctotrupomorpha</taxon>
        <taxon>Chalcidoidea</taxon>
        <taxon>Aphelinidae</taxon>
        <taxon>Aphelininae</taxon>
        <taxon>Eretmocerus</taxon>
    </lineage>
</organism>
<sequence length="436" mass="49650">MKILHVIQLKLMLAHHVYGMATIVAPLDPMKGENINASQNCVEELDLSYQGFQKIDRKFSSADSCIKILYLHNNLIEEFEDGIFSNLTNLEYLDLSYNKLSPATLFSFGSVPSLKTLILDRNNKNWPDFTLDTKVYFPKLTHLSLVGLNINSVAINWPEYFPKIEELDISYNGRVSMNEFLNNIPTTLRSLSMRWMSLYELKIQNLKNVTSLNLEGDYFHSIKRSNCDEDSLCLVDLDGLESLSLGYCDIELIEEHAFEHLTKLSYLDLQGNEITRISKGTFGRFPSLSYLDISANPLVDVSFISELQNLTTLKMERMKDNRAIESLFSLSSIPTKIQILSLAYNELSVIPPRFLDNLQDLREIDLSFNRISSLSPGSWQRNLKAINLLVNEVSKIEDLHLSEATSLQLLDLRENKVASVNPEAIEALPKNVDLEL</sequence>
<evidence type="ECO:0000313" key="1">
    <source>
        <dbReference type="EMBL" id="KAJ8673151.1"/>
    </source>
</evidence>